<name>A0A3N6TUI2_9GAMM</name>
<dbReference type="Proteomes" id="UP000279457">
    <property type="component" value="Unassembled WGS sequence"/>
</dbReference>
<gene>
    <name evidence="1" type="ORF">EB241_06960</name>
</gene>
<accession>A0A3N6TUI2</accession>
<reference evidence="1 2" key="1">
    <citation type="submission" date="2018-10" db="EMBL/GenBank/DDBJ databases">
        <title>Draft genome sequence for the type isolate of Erwinia psidii, agent causal of bacterial blight in guava (Psidium guajava) and wilt and die-back of Eucalyptus spp.</title>
        <authorList>
            <person name="Hermenegildo P.S."/>
            <person name="Santos S.A."/>
            <person name="Guimaraes L.M.S."/>
            <person name="Vidigal P.M.P."/>
            <person name="Pereira I.C."/>
            <person name="Badel J.L."/>
            <person name="Alfenas-Zerbini P."/>
            <person name="Ferreira M.A.S.V."/>
            <person name="Alfenas A.C."/>
        </authorList>
    </citation>
    <scope>NUCLEOTIDE SEQUENCE [LARGE SCALE GENOMIC DNA]</scope>
    <source>
        <strain evidence="1 2">IBSBF 435</strain>
    </source>
</reference>
<comment type="caution">
    <text evidence="1">The sequence shown here is derived from an EMBL/GenBank/DDBJ whole genome shotgun (WGS) entry which is preliminary data.</text>
</comment>
<protein>
    <submittedName>
        <fullName evidence="1">Uncharacterized protein</fullName>
    </submittedName>
</protein>
<dbReference type="EMBL" id="RHHM01000004">
    <property type="protein sequence ID" value="RQM38922.1"/>
    <property type="molecule type" value="Genomic_DNA"/>
</dbReference>
<evidence type="ECO:0000313" key="2">
    <source>
        <dbReference type="Proteomes" id="UP000279457"/>
    </source>
</evidence>
<evidence type="ECO:0000313" key="1">
    <source>
        <dbReference type="EMBL" id="RQM38922.1"/>
    </source>
</evidence>
<keyword evidence="2" id="KW-1185">Reference proteome</keyword>
<proteinExistence type="predicted"/>
<dbReference type="AlphaFoldDB" id="A0A3N6TUI2"/>
<organism evidence="1 2">
    <name type="scientific">Erwinia psidii</name>
    <dbReference type="NCBI Taxonomy" id="69224"/>
    <lineage>
        <taxon>Bacteria</taxon>
        <taxon>Pseudomonadati</taxon>
        <taxon>Pseudomonadota</taxon>
        <taxon>Gammaproteobacteria</taxon>
        <taxon>Enterobacterales</taxon>
        <taxon>Erwiniaceae</taxon>
        <taxon>Erwinia</taxon>
    </lineage>
</organism>
<dbReference type="RefSeq" id="WP_124232445.1">
    <property type="nucleotide sequence ID" value="NZ_RHHM01000004.1"/>
</dbReference>
<sequence length="59" mass="6263">MTEIVLRQCQRALMASGMRRRIAANTALQPVITLLLQVSRVNACGSAGTVALIPLATIV</sequence>